<keyword evidence="8" id="KW-0143">Chaperone</keyword>
<feature type="compositionally biased region" description="Acidic residues" evidence="9">
    <location>
        <begin position="749"/>
        <end position="775"/>
    </location>
</feature>
<dbReference type="FunFam" id="1.10.3380.10:FF:000003">
    <property type="entry name" value="SEC63 homolog, protein translocation regulator"/>
    <property type="match status" value="1"/>
</dbReference>
<name>A0A8B8AD63_CRAVI</name>
<dbReference type="SMART" id="SM00973">
    <property type="entry name" value="Sec63"/>
    <property type="match status" value="1"/>
</dbReference>
<dbReference type="SMART" id="SM00271">
    <property type="entry name" value="DnaJ"/>
    <property type="match status" value="1"/>
</dbReference>
<sequence>MPGMQFEYDEEGGTFFYFLFSLWGLVLIPTTYYFWPRKTADDEKDKKKRECNCDPCVIKRHQLKSSTKWTRMKDKIIKGVFIIAWIIFALLAYKVSQIHIEYQEYDPYAELGLDIGATKEQIKRAYKKLSLKYHPDKPTGDHKKFMKIAKAYTALTDEETRKIWEESGDPDGPGATKFGIALPKWIVEKQNSMWVLLVYGLLFMVLLPVVVGVWWYRSIKFSKDQVLLDTTRLYYYFFQKNPNMILKRVIMVLAGSFEFDKFHNAEIVERPSDNEEVPMLIKQLPNLDEKNKEKPLCYPYSVKARALLHAHFQRLDLPPDTLAIDQAFIVKKCPYLINEMINVTAQLVAGAHRNAVQYMPRLETIENCMKLSQMLIQAVDVRTSPLLQLPHITQDMLKHFTTKKRHIQRIRDLIAMKEEDRHSLLRYLTADEYRDIINVCSSLPYVTMEVHSTVLDDDDTSITAGSIVTVQVYLKRQMMEVLFDKEDLAHADEEHDNLAIANEETESNKDQQENETEENADTNQKAHVWQKNKKQGKKKGGNQKNKKTKQAYNWKAVAVKDAPAQEKKDASKTESDKQGNELVAREDDDHEENDNNSERGVDSDEETNASDTEDRVVEKESSEPHHEEDEEQWKKYQEEAKKEQQLDTKVKESHPVHCPYYGEEKQEGWWLYVCDRRSHMLITAPVQILTLKDNEELTLKFSAPHKPGTYTYTVVLRSDCYVDFDQQKNMRLDVKEAKVIEDHPQWNISDDEDDKDKDDDTDSDYSTDMDDSDDD</sequence>
<dbReference type="GO" id="GO:0003723">
    <property type="term" value="F:RNA binding"/>
    <property type="evidence" value="ECO:0007669"/>
    <property type="project" value="TreeGrafter"/>
</dbReference>
<proteinExistence type="predicted"/>
<dbReference type="GO" id="GO:0008320">
    <property type="term" value="F:protein transmembrane transporter activity"/>
    <property type="evidence" value="ECO:0007669"/>
    <property type="project" value="TreeGrafter"/>
</dbReference>
<evidence type="ECO:0000256" key="6">
    <source>
        <dbReference type="ARBA" id="ARBA00022989"/>
    </source>
</evidence>
<dbReference type="Gene3D" id="1.10.3380.10">
    <property type="entry name" value="Sec63 N-terminal domain-like domain"/>
    <property type="match status" value="1"/>
</dbReference>
<protein>
    <submittedName>
        <fullName evidence="13">Translocation protein SEC63 homolog</fullName>
    </submittedName>
</protein>
<feature type="compositionally biased region" description="Basic and acidic residues" evidence="9">
    <location>
        <begin position="612"/>
        <end position="651"/>
    </location>
</feature>
<evidence type="ECO:0000256" key="7">
    <source>
        <dbReference type="ARBA" id="ARBA00023136"/>
    </source>
</evidence>
<dbReference type="SUPFAM" id="SSF46565">
    <property type="entry name" value="Chaperone J-domain"/>
    <property type="match status" value="1"/>
</dbReference>
<dbReference type="GO" id="GO:0031207">
    <property type="term" value="C:Sec62/Sec63 complex"/>
    <property type="evidence" value="ECO:0007669"/>
    <property type="project" value="TreeGrafter"/>
</dbReference>
<dbReference type="Gene3D" id="1.10.287.110">
    <property type="entry name" value="DnaJ domain"/>
    <property type="match status" value="1"/>
</dbReference>
<dbReference type="Pfam" id="PF00226">
    <property type="entry name" value="DnaJ"/>
    <property type="match status" value="1"/>
</dbReference>
<accession>A0A8B8AD63</accession>
<evidence type="ECO:0000256" key="5">
    <source>
        <dbReference type="ARBA" id="ARBA00022927"/>
    </source>
</evidence>
<dbReference type="AlphaFoldDB" id="A0A8B8AD63"/>
<keyword evidence="4" id="KW-0256">Endoplasmic reticulum</keyword>
<evidence type="ECO:0000259" key="11">
    <source>
        <dbReference type="PROSITE" id="PS50076"/>
    </source>
</evidence>
<evidence type="ECO:0000256" key="2">
    <source>
        <dbReference type="ARBA" id="ARBA00022448"/>
    </source>
</evidence>
<feature type="region of interest" description="Disordered" evidence="9">
    <location>
        <begin position="500"/>
        <end position="651"/>
    </location>
</feature>
<evidence type="ECO:0000313" key="13">
    <source>
        <dbReference type="RefSeq" id="XP_022289100.1"/>
    </source>
</evidence>
<keyword evidence="6 10" id="KW-1133">Transmembrane helix</keyword>
<dbReference type="CDD" id="cd06257">
    <property type="entry name" value="DnaJ"/>
    <property type="match status" value="1"/>
</dbReference>
<keyword evidence="12" id="KW-1185">Reference proteome</keyword>
<feature type="domain" description="J" evidence="11">
    <location>
        <begin position="106"/>
        <end position="168"/>
    </location>
</feature>
<comment type="subcellular location">
    <subcellularLocation>
        <location evidence="1">Endoplasmic reticulum membrane</location>
        <topology evidence="1">Multi-pass membrane protein</topology>
    </subcellularLocation>
</comment>
<dbReference type="GO" id="GO:0006614">
    <property type="term" value="P:SRP-dependent cotranslational protein targeting to membrane"/>
    <property type="evidence" value="ECO:0007669"/>
    <property type="project" value="TreeGrafter"/>
</dbReference>
<dbReference type="Proteomes" id="UP000694844">
    <property type="component" value="Chromosome 6"/>
</dbReference>
<evidence type="ECO:0000256" key="10">
    <source>
        <dbReference type="SAM" id="Phobius"/>
    </source>
</evidence>
<feature type="transmembrane region" description="Helical" evidence="10">
    <location>
        <begin position="15"/>
        <end position="35"/>
    </location>
</feature>
<dbReference type="PRINTS" id="PR00625">
    <property type="entry name" value="JDOMAIN"/>
</dbReference>
<dbReference type="Gene3D" id="2.60.40.150">
    <property type="entry name" value="C2 domain"/>
    <property type="match status" value="1"/>
</dbReference>
<dbReference type="PANTHER" id="PTHR24075">
    <property type="entry name" value="SEC63 DOMAIN-CONTAINING"/>
    <property type="match status" value="1"/>
</dbReference>
<dbReference type="InterPro" id="IPR036869">
    <property type="entry name" value="J_dom_sf"/>
</dbReference>
<feature type="region of interest" description="Disordered" evidence="9">
    <location>
        <begin position="741"/>
        <end position="775"/>
    </location>
</feature>
<dbReference type="SUPFAM" id="SSF81296">
    <property type="entry name" value="E set domains"/>
    <property type="match status" value="1"/>
</dbReference>
<dbReference type="InterPro" id="IPR035892">
    <property type="entry name" value="C2_domain_sf"/>
</dbReference>
<evidence type="ECO:0000256" key="3">
    <source>
        <dbReference type="ARBA" id="ARBA00022692"/>
    </source>
</evidence>
<organism evidence="12 13">
    <name type="scientific">Crassostrea virginica</name>
    <name type="common">Eastern oyster</name>
    <dbReference type="NCBI Taxonomy" id="6565"/>
    <lineage>
        <taxon>Eukaryota</taxon>
        <taxon>Metazoa</taxon>
        <taxon>Spiralia</taxon>
        <taxon>Lophotrochozoa</taxon>
        <taxon>Mollusca</taxon>
        <taxon>Bivalvia</taxon>
        <taxon>Autobranchia</taxon>
        <taxon>Pteriomorphia</taxon>
        <taxon>Ostreida</taxon>
        <taxon>Ostreoidea</taxon>
        <taxon>Ostreidae</taxon>
        <taxon>Crassostrea</taxon>
    </lineage>
</organism>
<evidence type="ECO:0000313" key="12">
    <source>
        <dbReference type="Proteomes" id="UP000694844"/>
    </source>
</evidence>
<evidence type="ECO:0000256" key="8">
    <source>
        <dbReference type="ARBA" id="ARBA00023186"/>
    </source>
</evidence>
<dbReference type="GeneID" id="111101095"/>
<dbReference type="InterPro" id="IPR001623">
    <property type="entry name" value="DnaJ_domain"/>
</dbReference>
<dbReference type="PROSITE" id="PS50076">
    <property type="entry name" value="DNAJ_2"/>
    <property type="match status" value="1"/>
</dbReference>
<evidence type="ECO:0000256" key="1">
    <source>
        <dbReference type="ARBA" id="ARBA00004477"/>
    </source>
</evidence>
<gene>
    <name evidence="13" type="primary">LOC111101095</name>
</gene>
<feature type="transmembrane region" description="Helical" evidence="10">
    <location>
        <begin position="193"/>
        <end position="216"/>
    </location>
</feature>
<dbReference type="KEGG" id="cvn:111101095"/>
<feature type="compositionally biased region" description="Basic residues" evidence="9">
    <location>
        <begin position="528"/>
        <end position="549"/>
    </location>
</feature>
<dbReference type="Gene3D" id="1.10.150.20">
    <property type="entry name" value="5' to 3' exonuclease, C-terminal subdomain"/>
    <property type="match status" value="1"/>
</dbReference>
<dbReference type="PANTHER" id="PTHR24075:SF0">
    <property type="entry name" value="TRANSLOCATION PROTEIN SEC63 HOMOLOG"/>
    <property type="match status" value="1"/>
</dbReference>
<evidence type="ECO:0000256" key="4">
    <source>
        <dbReference type="ARBA" id="ARBA00022824"/>
    </source>
</evidence>
<dbReference type="OrthoDB" id="1734229at2759"/>
<keyword evidence="3 10" id="KW-0812">Transmembrane</keyword>
<dbReference type="GO" id="GO:0006620">
    <property type="term" value="P:post-translational protein targeting to endoplasmic reticulum membrane"/>
    <property type="evidence" value="ECO:0007669"/>
    <property type="project" value="TreeGrafter"/>
</dbReference>
<dbReference type="InterPro" id="IPR004179">
    <property type="entry name" value="Sec63-dom"/>
</dbReference>
<reference evidence="13" key="1">
    <citation type="submission" date="2025-08" db="UniProtKB">
        <authorList>
            <consortium name="RefSeq"/>
        </authorList>
    </citation>
    <scope>IDENTIFICATION</scope>
    <source>
        <tissue evidence="13">Whole sample</tissue>
    </source>
</reference>
<evidence type="ECO:0000256" key="9">
    <source>
        <dbReference type="SAM" id="MobiDB-lite"/>
    </source>
</evidence>
<dbReference type="InterPro" id="IPR014756">
    <property type="entry name" value="Ig_E-set"/>
</dbReference>
<dbReference type="SUPFAM" id="SSF158702">
    <property type="entry name" value="Sec63 N-terminal domain-like"/>
    <property type="match status" value="1"/>
</dbReference>
<keyword evidence="2" id="KW-0813">Transport</keyword>
<keyword evidence="7 10" id="KW-0472">Membrane</keyword>
<feature type="transmembrane region" description="Helical" evidence="10">
    <location>
        <begin position="76"/>
        <end position="93"/>
    </location>
</feature>
<dbReference type="RefSeq" id="XP_022289100.1">
    <property type="nucleotide sequence ID" value="XM_022433392.1"/>
</dbReference>
<feature type="compositionally biased region" description="Basic and acidic residues" evidence="9">
    <location>
        <begin position="563"/>
        <end position="587"/>
    </location>
</feature>
<dbReference type="Pfam" id="PF02889">
    <property type="entry name" value="Sec63"/>
    <property type="match status" value="2"/>
</dbReference>
<keyword evidence="5" id="KW-0653">Protein transport</keyword>